<dbReference type="InterPro" id="IPR037033">
    <property type="entry name" value="DNA-dir_RNAP_su2_hyb_sf"/>
</dbReference>
<dbReference type="Pfam" id="PF04565">
    <property type="entry name" value="RNA_pol_Rpb2_3"/>
    <property type="match status" value="1"/>
</dbReference>
<evidence type="ECO:0000313" key="25">
    <source>
        <dbReference type="Proteomes" id="UP000244093"/>
    </source>
</evidence>
<keyword evidence="7 16" id="KW-0548">Nucleotidyltransferase</keyword>
<evidence type="ECO:0000256" key="9">
    <source>
        <dbReference type="ARBA" id="ARBA00022833"/>
    </source>
</evidence>
<dbReference type="Pfam" id="PF00562">
    <property type="entry name" value="RNA_pol_Rpb2_6"/>
    <property type="match status" value="1"/>
</dbReference>
<evidence type="ECO:0000256" key="6">
    <source>
        <dbReference type="ARBA" id="ARBA00022679"/>
    </source>
</evidence>
<evidence type="ECO:0000259" key="23">
    <source>
        <dbReference type="Pfam" id="PF04567"/>
    </source>
</evidence>
<protein>
    <recommendedName>
        <fullName evidence="16">DNA-directed RNA polymerase subunit beta</fullName>
        <ecNumber evidence="16">2.7.7.6</ecNumber>
    </recommendedName>
</protein>
<evidence type="ECO:0000256" key="1">
    <source>
        <dbReference type="ARBA" id="ARBA00001947"/>
    </source>
</evidence>
<evidence type="ECO:0000256" key="3">
    <source>
        <dbReference type="ARBA" id="ARBA00006835"/>
    </source>
</evidence>
<dbReference type="InterPro" id="IPR007641">
    <property type="entry name" value="RNA_pol_Rpb2_7"/>
</dbReference>
<dbReference type="GO" id="GO:0008270">
    <property type="term" value="F:zinc ion binding"/>
    <property type="evidence" value="ECO:0007669"/>
    <property type="project" value="InterPro"/>
</dbReference>
<feature type="domain" description="RNA polymerase Rpb2" evidence="18">
    <location>
        <begin position="1021"/>
        <end position="1111"/>
    </location>
</feature>
<dbReference type="Pfam" id="PF04560">
    <property type="entry name" value="RNA_pol_Rpb2_7"/>
    <property type="match status" value="1"/>
</dbReference>
<dbReference type="NCBIfam" id="TIGR03670">
    <property type="entry name" value="rpoB_arch"/>
    <property type="match status" value="1"/>
</dbReference>
<dbReference type="InterPro" id="IPR007644">
    <property type="entry name" value="RNA_pol_bsu_protrusion"/>
</dbReference>
<dbReference type="Gene3D" id="3.90.1800.10">
    <property type="entry name" value="RNA polymerase alpha subunit dimerisation domain"/>
    <property type="match status" value="1"/>
</dbReference>
<evidence type="ECO:0000256" key="11">
    <source>
        <dbReference type="ARBA" id="ARBA00023163"/>
    </source>
</evidence>
<comment type="subunit">
    <text evidence="13">Part of the RNA polymerase complex.</text>
</comment>
<feature type="domain" description="RNA polymerase Rpb2" evidence="21">
    <location>
        <begin position="405"/>
        <end position="469"/>
    </location>
</feature>
<dbReference type="CDD" id="cd00653">
    <property type="entry name" value="RNA_pol_B_RPB2"/>
    <property type="match status" value="1"/>
</dbReference>
<evidence type="ECO:0000313" key="24">
    <source>
        <dbReference type="EMBL" id="PUA32885.1"/>
    </source>
</evidence>
<dbReference type="InterPro" id="IPR007120">
    <property type="entry name" value="DNA-dir_RNAP_su2_dom"/>
</dbReference>
<dbReference type="Gene3D" id="2.40.270.10">
    <property type="entry name" value="DNA-directed RNA polymerase, subunit 2, domain 6"/>
    <property type="match status" value="1"/>
</dbReference>
<evidence type="ECO:0000256" key="5">
    <source>
        <dbReference type="ARBA" id="ARBA00022490"/>
    </source>
</evidence>
<dbReference type="PANTHER" id="PTHR20856">
    <property type="entry name" value="DNA-DIRECTED RNA POLYMERASE I SUBUNIT 2"/>
    <property type="match status" value="1"/>
</dbReference>
<evidence type="ECO:0000256" key="10">
    <source>
        <dbReference type="ARBA" id="ARBA00023125"/>
    </source>
</evidence>
<dbReference type="InterPro" id="IPR019969">
    <property type="entry name" value="RNAP_Rpo2"/>
</dbReference>
<evidence type="ECO:0000256" key="4">
    <source>
        <dbReference type="ARBA" id="ARBA00022478"/>
    </source>
</evidence>
<dbReference type="GO" id="GO:0003899">
    <property type="term" value="F:DNA-directed RNA polymerase activity"/>
    <property type="evidence" value="ECO:0007669"/>
    <property type="project" value="UniProtKB-EC"/>
</dbReference>
<dbReference type="GO" id="GO:0005737">
    <property type="term" value="C:cytoplasm"/>
    <property type="evidence" value="ECO:0007669"/>
    <property type="project" value="UniProtKB-SubCell"/>
</dbReference>
<dbReference type="Gene3D" id="3.90.1070.20">
    <property type="match status" value="1"/>
</dbReference>
<evidence type="ECO:0000259" key="19">
    <source>
        <dbReference type="Pfam" id="PF04561"/>
    </source>
</evidence>
<evidence type="ECO:0000256" key="2">
    <source>
        <dbReference type="ARBA" id="ARBA00004496"/>
    </source>
</evidence>
<evidence type="ECO:0000256" key="12">
    <source>
        <dbReference type="ARBA" id="ARBA00025096"/>
    </source>
</evidence>
<dbReference type="InterPro" id="IPR007645">
    <property type="entry name" value="RNA_pol_Rpb2_3"/>
</dbReference>
<dbReference type="EMBL" id="NBVN01000003">
    <property type="protein sequence ID" value="PUA32885.1"/>
    <property type="molecule type" value="Genomic_DNA"/>
</dbReference>
<feature type="domain" description="RNA polymerase Rpb2" evidence="22">
    <location>
        <begin position="514"/>
        <end position="579"/>
    </location>
</feature>
<evidence type="ECO:0000259" key="22">
    <source>
        <dbReference type="Pfam" id="PF04566"/>
    </source>
</evidence>
<evidence type="ECO:0000256" key="16">
    <source>
        <dbReference type="RuleBase" id="RU363031"/>
    </source>
</evidence>
<comment type="subcellular location">
    <subcellularLocation>
        <location evidence="2">Cytoplasm</location>
    </subcellularLocation>
</comment>
<comment type="function">
    <text evidence="12">DNA-dependent RNA polymerase (RNAP) catalyzes the transcription of DNA into RNA using the four ribonucleoside triphosphates as substrates. The Rpo2 subunit (Rpo2N and Rpo2C in this organism) is implicated in DNA promoter recognition and in nucleotide binding.</text>
</comment>
<sequence length="1118" mass="126089">MEAFLKEKGLVRQHLDSYNEFVTSWIKKIVKELGRVEIGSPKTYLEVVDVKIGEPEFKEVEGAPITDIEHINPMTARIRNLTYSAPMYLKVVIHEDGVETVEDNVPLGQLPIMVRSVLDPTSKMSKDELIKIGEDWRDPGGYFIINGSERVIVTQEDLAPNRVFVDYGKETSTITHTAKVISASSGYRVPIILDRLKDGTLTLNFPSIPQKIPFVIMMRALGIETDRDIALAVSPDPEIQNELIPSFYQAREIKTQDEALDYIASRVAIGIVDVKARKERALQIIDTYFLPHLGNSPESRLLKALYLGQMACKLIELMLGRRKPDDKDHYANRRLRLAGDLLAQLFRVAFKAYMKDLKYQVERHKLTKGRKLSLKALARPDIVTERFNHALATGNWVGNRTGVSQILDRTNWISMHSHLRRTVAPLSRGQPHFEARDLHPTQWGRICPFETPEGPNCGLVKNLALSSYISVGVEESVVLAVLKELGLIPLVEVYERLRNGDEELYEQVMTYAKVYLNGTLVGYYPREDASELVSKLRELRRAGKIHHEVNVSYLRTEYLNEVYVNCDSGRVRRPLLIVENGSVKVTKELISKVKEGKIPFSQLVSLGVVEYLDAEEEEDAYIALNPEDLTEEHTHLEIYPPAILGIAAALIPYAEHNQSPRNAYQSAMAKQAVGLNAANFHLRFDSRAHFLHYPQKPLVQTRFLELIGYNTRPAGQNFIVAVLSFTGYNMEDAVILNKSSVERGLARSTFFREYSVEELRYPGGEKDVISIPDPSVKGYRGRDNYRLLDEDGIVAPEVDVESGNVLIGKISPPRFIEEYKEFGLTSETKRDTSVSLRHGDRGIVDTVAITVSGEGNKLVRARVRDLRIPEIGDKFASRHGQKGVVGLLVPQYDMPYTVDGITPDLIINPHALPSRMTVGQLIEAIAGKVAALLGRFVDGTPFANEKLEDLERELLLSGYPLNGTEPMYDGRTGELIMTPVFIGIVYYQRLHHMVSDKIHARARGPVQLLTRQPTEGRAREGGLRFGEMERDAIIGHGAPILLKERLLESSDKFTIYVCEKCGLIGWFDRRKGKYICPIHGESEKLVPVNVSYAFKLLIQEMMSMMIYPKLIIKDKISR</sequence>
<organism evidence="24 25">
    <name type="scientific">Zestosphaera tikiterensis</name>
    <dbReference type="NCBI Taxonomy" id="1973259"/>
    <lineage>
        <taxon>Archaea</taxon>
        <taxon>Thermoproteota</taxon>
        <taxon>Thermoprotei</taxon>
        <taxon>Desulfurococcales</taxon>
        <taxon>Desulfurococcaceae</taxon>
        <taxon>Zestosphaera</taxon>
    </lineage>
</organism>
<dbReference type="FunFam" id="3.90.1800.10:FF:000002">
    <property type="entry name" value="DNA-directed RNA polymerase subunit beta"/>
    <property type="match status" value="1"/>
</dbReference>
<dbReference type="Gene3D" id="3.90.1100.10">
    <property type="match status" value="1"/>
</dbReference>
<dbReference type="Pfam" id="PF04566">
    <property type="entry name" value="RNA_pol_Rpb2_4"/>
    <property type="match status" value="1"/>
</dbReference>
<dbReference type="Pfam" id="PF04567">
    <property type="entry name" value="RNA_pol_Rpb2_5"/>
    <property type="match status" value="1"/>
</dbReference>
<dbReference type="NCBIfam" id="NF006335">
    <property type="entry name" value="PRK08565.1"/>
    <property type="match status" value="1"/>
</dbReference>
<dbReference type="InterPro" id="IPR007121">
    <property type="entry name" value="RNA_pol_bsu_CS"/>
</dbReference>
<keyword evidence="5" id="KW-0963">Cytoplasm</keyword>
<dbReference type="Gene3D" id="2.40.50.150">
    <property type="match status" value="1"/>
</dbReference>
<dbReference type="Proteomes" id="UP000244093">
    <property type="component" value="Unassembled WGS sequence"/>
</dbReference>
<accession>A0A2R7Y5S8</accession>
<dbReference type="InterPro" id="IPR014724">
    <property type="entry name" value="RNA_pol_RPB2_OB-fold"/>
</dbReference>
<feature type="domain" description="RNA polymerase Rpb2" evidence="19">
    <location>
        <begin position="161"/>
        <end position="336"/>
    </location>
</feature>
<dbReference type="InterPro" id="IPR007647">
    <property type="entry name" value="RNA_pol_Rpb2_5"/>
</dbReference>
<dbReference type="InterPro" id="IPR037034">
    <property type="entry name" value="RNA_pol_Rpb2_2_sf"/>
</dbReference>
<evidence type="ECO:0000259" key="17">
    <source>
        <dbReference type="Pfam" id="PF00562"/>
    </source>
</evidence>
<dbReference type="FunFam" id="2.40.270.10:FF:000011">
    <property type="entry name" value="DNA-directed RNA polymerase subunit beta"/>
    <property type="match status" value="1"/>
</dbReference>
<reference evidence="24" key="2">
    <citation type="journal article" date="2018" name="Syst. Appl. Microbiol.">
        <title>A new symbiotic nanoarchaeote (Candidatus Nanoclepta minutus) and its host (Zestosphaera tikiterensis gen. nov., sp. nov.) from a New Zealand hot spring.</title>
        <authorList>
            <person name="St John E."/>
            <person name="Liu Y."/>
            <person name="Podar M."/>
            <person name="Stott M.B."/>
            <person name="Meneghin J."/>
            <person name="Chen Z."/>
            <person name="Lagutin K."/>
            <person name="Mitchell K."/>
            <person name="Reysenbach A.L."/>
        </authorList>
    </citation>
    <scope>NUCLEOTIDE SEQUENCE [LARGE SCALE GENOMIC DNA]</scope>
    <source>
        <strain evidence="24">NZ3</strain>
    </source>
</reference>
<reference evidence="24" key="1">
    <citation type="submission" date="2017-04" db="EMBL/GenBank/DDBJ databases">
        <authorList>
            <person name="Afonso C.L."/>
            <person name="Miller P.J."/>
            <person name="Scott M.A."/>
            <person name="Spackman E."/>
            <person name="Goraichik I."/>
            <person name="Dimitrov K.M."/>
            <person name="Suarez D.L."/>
            <person name="Swayne D.E."/>
        </authorList>
    </citation>
    <scope>NUCLEOTIDE SEQUENCE</scope>
    <source>
        <strain evidence="24">NZ3</strain>
    </source>
</reference>
<dbReference type="InterPro" id="IPR007642">
    <property type="entry name" value="RNA_pol_Rpb2_2"/>
</dbReference>
<dbReference type="GO" id="GO:0006351">
    <property type="term" value="P:DNA-templated transcription"/>
    <property type="evidence" value="ECO:0007669"/>
    <property type="project" value="InterPro"/>
</dbReference>
<dbReference type="AlphaFoldDB" id="A0A2R7Y5S8"/>
<dbReference type="Pfam" id="PF04561">
    <property type="entry name" value="RNA_pol_Rpb2_2"/>
    <property type="match status" value="1"/>
</dbReference>
<dbReference type="InterPro" id="IPR015712">
    <property type="entry name" value="DNA-dir_RNA_pol_su2"/>
</dbReference>
<keyword evidence="4 16" id="KW-0240">DNA-directed RNA polymerase</keyword>
<evidence type="ECO:0000256" key="15">
    <source>
        <dbReference type="RuleBase" id="RU000434"/>
    </source>
</evidence>
<dbReference type="GO" id="GO:0003677">
    <property type="term" value="F:DNA binding"/>
    <property type="evidence" value="ECO:0007669"/>
    <property type="project" value="UniProtKB-KW"/>
</dbReference>
<evidence type="ECO:0000259" key="21">
    <source>
        <dbReference type="Pfam" id="PF04565"/>
    </source>
</evidence>
<dbReference type="GO" id="GO:0032549">
    <property type="term" value="F:ribonucleoside binding"/>
    <property type="evidence" value="ECO:0007669"/>
    <property type="project" value="InterPro"/>
</dbReference>
<proteinExistence type="inferred from homology"/>
<comment type="similarity">
    <text evidence="3 15">Belongs to the RNA polymerase beta chain family.</text>
</comment>
<evidence type="ECO:0000259" key="20">
    <source>
        <dbReference type="Pfam" id="PF04563"/>
    </source>
</evidence>
<dbReference type="Gene3D" id="3.90.1110.10">
    <property type="entry name" value="RNA polymerase Rpb2, domain 2"/>
    <property type="match status" value="1"/>
</dbReference>
<dbReference type="SUPFAM" id="SSF64484">
    <property type="entry name" value="beta and beta-prime subunits of DNA dependent RNA-polymerase"/>
    <property type="match status" value="1"/>
</dbReference>
<comment type="function">
    <text evidence="16">DNA-dependent RNA polymerase catalyzes the transcription of DNA into RNA using the four ribonucleoside triphosphates as substrates.</text>
</comment>
<evidence type="ECO:0000256" key="7">
    <source>
        <dbReference type="ARBA" id="ARBA00022695"/>
    </source>
</evidence>
<feature type="domain" description="RNA polymerase beta subunit protrusion" evidence="20">
    <location>
        <begin position="9"/>
        <end position="384"/>
    </location>
</feature>
<gene>
    <name evidence="24" type="ORF">B7O98_05040</name>
</gene>
<dbReference type="Pfam" id="PF04563">
    <property type="entry name" value="RNA_pol_Rpb2_1"/>
    <property type="match status" value="1"/>
</dbReference>
<dbReference type="GO" id="GO:0000428">
    <property type="term" value="C:DNA-directed RNA polymerase complex"/>
    <property type="evidence" value="ECO:0007669"/>
    <property type="project" value="UniProtKB-KW"/>
</dbReference>
<keyword evidence="8" id="KW-0479">Metal-binding</keyword>
<comment type="catalytic activity">
    <reaction evidence="14 16">
        <text>RNA(n) + a ribonucleoside 5'-triphosphate = RNA(n+1) + diphosphate</text>
        <dbReference type="Rhea" id="RHEA:21248"/>
        <dbReference type="Rhea" id="RHEA-COMP:14527"/>
        <dbReference type="Rhea" id="RHEA-COMP:17342"/>
        <dbReference type="ChEBI" id="CHEBI:33019"/>
        <dbReference type="ChEBI" id="CHEBI:61557"/>
        <dbReference type="ChEBI" id="CHEBI:140395"/>
        <dbReference type="EC" id="2.7.7.6"/>
    </reaction>
</comment>
<evidence type="ECO:0000256" key="13">
    <source>
        <dbReference type="ARBA" id="ARBA00025838"/>
    </source>
</evidence>
<evidence type="ECO:0000256" key="14">
    <source>
        <dbReference type="ARBA" id="ARBA00048552"/>
    </source>
</evidence>
<comment type="cofactor">
    <cofactor evidence="1">
        <name>Zn(2+)</name>
        <dbReference type="ChEBI" id="CHEBI:29105"/>
    </cofactor>
</comment>
<dbReference type="EC" id="2.7.7.6" evidence="16"/>
<feature type="domain" description="RNA polymerase Rpb2" evidence="23">
    <location>
        <begin position="600"/>
        <end position="633"/>
    </location>
</feature>
<feature type="domain" description="DNA-directed RNA polymerase subunit 2 hybrid-binding" evidence="17">
    <location>
        <begin position="648"/>
        <end position="1019"/>
    </location>
</feature>
<keyword evidence="10" id="KW-0238">DNA-binding</keyword>
<evidence type="ECO:0000256" key="8">
    <source>
        <dbReference type="ARBA" id="ARBA00022723"/>
    </source>
</evidence>
<name>A0A2R7Y5S8_9CREN</name>
<evidence type="ECO:0000259" key="18">
    <source>
        <dbReference type="Pfam" id="PF04560"/>
    </source>
</evidence>
<dbReference type="PROSITE" id="PS01166">
    <property type="entry name" value="RNA_POL_BETA"/>
    <property type="match status" value="1"/>
</dbReference>
<dbReference type="NCBIfam" id="NF007175">
    <property type="entry name" value="PRK09606.1"/>
    <property type="match status" value="1"/>
</dbReference>
<keyword evidence="11 16" id="KW-0804">Transcription</keyword>
<comment type="caution">
    <text evidence="24">The sequence shown here is derived from an EMBL/GenBank/DDBJ whole genome shotgun (WGS) entry which is preliminary data.</text>
</comment>
<keyword evidence="6 16" id="KW-0808">Transferase</keyword>
<keyword evidence="9" id="KW-0862">Zinc</keyword>
<dbReference type="InterPro" id="IPR007646">
    <property type="entry name" value="RNA_pol_Rpb2_4"/>
</dbReference>